<evidence type="ECO:0000313" key="10">
    <source>
        <dbReference type="EMBL" id="OCA82118.1"/>
    </source>
</evidence>
<dbReference type="GO" id="GO:0009317">
    <property type="term" value="C:acetyl-CoA carboxylase complex"/>
    <property type="evidence" value="ECO:0007669"/>
    <property type="project" value="InterPro"/>
</dbReference>
<proteinExistence type="predicted"/>
<evidence type="ECO:0000256" key="6">
    <source>
        <dbReference type="ARBA" id="ARBA00023160"/>
    </source>
</evidence>
<name>A0A1B9AE60_9BACI</name>
<dbReference type="CDD" id="cd06850">
    <property type="entry name" value="biotinyl_domain"/>
    <property type="match status" value="1"/>
</dbReference>
<evidence type="ECO:0000256" key="2">
    <source>
        <dbReference type="ARBA" id="ARBA00017562"/>
    </source>
</evidence>
<evidence type="ECO:0000313" key="11">
    <source>
        <dbReference type="Proteomes" id="UP000092578"/>
    </source>
</evidence>
<dbReference type="SUPFAM" id="SSF51230">
    <property type="entry name" value="Single hybrid motif"/>
    <property type="match status" value="1"/>
</dbReference>
<protein>
    <recommendedName>
        <fullName evidence="2 8">Biotin carboxyl carrier protein of acetyl-CoA carboxylase</fullName>
    </recommendedName>
</protein>
<dbReference type="PROSITE" id="PS50968">
    <property type="entry name" value="BIOTINYL_LIPOYL"/>
    <property type="match status" value="1"/>
</dbReference>
<evidence type="ECO:0000256" key="4">
    <source>
        <dbReference type="ARBA" id="ARBA00022832"/>
    </source>
</evidence>
<comment type="caution">
    <text evidence="10">The sequence shown here is derived from an EMBL/GenBank/DDBJ whole genome shotgun (WGS) entry which is preliminary data.</text>
</comment>
<comment type="pathway">
    <text evidence="1 8">Lipid metabolism; fatty acid biosynthesis.</text>
</comment>
<dbReference type="EMBL" id="MAYT01000030">
    <property type="protein sequence ID" value="OCA82118.1"/>
    <property type="molecule type" value="Genomic_DNA"/>
</dbReference>
<keyword evidence="6 8" id="KW-0275">Fatty acid biosynthesis</keyword>
<dbReference type="InterPro" id="IPR011053">
    <property type="entry name" value="Single_hybrid_motif"/>
</dbReference>
<dbReference type="Pfam" id="PF00364">
    <property type="entry name" value="Biotin_lipoyl"/>
    <property type="match status" value="1"/>
</dbReference>
<keyword evidence="7 8" id="KW-0092">Biotin</keyword>
<keyword evidence="11" id="KW-1185">Reference proteome</keyword>
<dbReference type="UniPathway" id="UPA00094"/>
<dbReference type="PANTHER" id="PTHR45266:SF3">
    <property type="entry name" value="OXALOACETATE DECARBOXYLASE ALPHA CHAIN"/>
    <property type="match status" value="1"/>
</dbReference>
<dbReference type="Gene3D" id="2.40.50.100">
    <property type="match status" value="1"/>
</dbReference>
<sequence>MRGNDIMKINEFKELIDYIEQSSIDVLQLEDRDLKLYFQKHNAANVKINVEGQGSSKGQTMTMDEITTASEQLSLNKDNGIHKIKAPMVGTFYSRSNPDTAPFVQLGSKIKKNQPVCVLEAMKLFNEVASDVNGEIVEILAEDGQIVEFGQPLFVIKVSD</sequence>
<evidence type="ECO:0000256" key="8">
    <source>
        <dbReference type="RuleBase" id="RU364072"/>
    </source>
</evidence>
<keyword evidence="5 8" id="KW-0443">Lipid metabolism</keyword>
<keyword evidence="4 8" id="KW-0276">Fatty acid metabolism</keyword>
<gene>
    <name evidence="10" type="ORF">A8F95_15595</name>
</gene>
<dbReference type="PRINTS" id="PR01071">
    <property type="entry name" value="ACOABIOTINCC"/>
</dbReference>
<reference evidence="11" key="1">
    <citation type="submission" date="2016-05" db="EMBL/GenBank/DDBJ databases">
        <authorList>
            <person name="Liu B."/>
            <person name="Wang J."/>
            <person name="Zhu Y."/>
            <person name="Liu G."/>
            <person name="Chen Q."/>
            <person name="Chen Z."/>
            <person name="Lan J."/>
            <person name="Che J."/>
            <person name="Ge C."/>
            <person name="Shi H."/>
            <person name="Pan Z."/>
            <person name="Liu X."/>
        </authorList>
    </citation>
    <scope>NUCLEOTIDE SEQUENCE [LARGE SCALE GENOMIC DNA]</scope>
    <source>
        <strain evidence="11">FJAT-27215</strain>
    </source>
</reference>
<dbReference type="AlphaFoldDB" id="A0A1B9AE60"/>
<accession>A0A1B9AE60</accession>
<dbReference type="InterPro" id="IPR001882">
    <property type="entry name" value="Biotin_BS"/>
</dbReference>
<dbReference type="Proteomes" id="UP000092578">
    <property type="component" value="Unassembled WGS sequence"/>
</dbReference>
<dbReference type="FunFam" id="2.40.50.100:FF:000003">
    <property type="entry name" value="Acetyl-CoA carboxylase biotin carboxyl carrier protein"/>
    <property type="match status" value="1"/>
</dbReference>
<evidence type="ECO:0000256" key="5">
    <source>
        <dbReference type="ARBA" id="ARBA00023098"/>
    </source>
</evidence>
<dbReference type="PANTHER" id="PTHR45266">
    <property type="entry name" value="OXALOACETATE DECARBOXYLASE ALPHA CHAIN"/>
    <property type="match status" value="1"/>
</dbReference>
<dbReference type="PROSITE" id="PS00188">
    <property type="entry name" value="BIOTIN"/>
    <property type="match status" value="1"/>
</dbReference>
<dbReference type="GO" id="GO:0006633">
    <property type="term" value="P:fatty acid biosynthetic process"/>
    <property type="evidence" value="ECO:0007669"/>
    <property type="project" value="UniProtKB-UniPathway"/>
</dbReference>
<evidence type="ECO:0000256" key="1">
    <source>
        <dbReference type="ARBA" id="ARBA00005194"/>
    </source>
</evidence>
<dbReference type="InterPro" id="IPR001249">
    <property type="entry name" value="AcCoA_biotinCC"/>
</dbReference>
<evidence type="ECO:0000256" key="7">
    <source>
        <dbReference type="ARBA" id="ARBA00023267"/>
    </source>
</evidence>
<dbReference type="GO" id="GO:0003989">
    <property type="term" value="F:acetyl-CoA carboxylase activity"/>
    <property type="evidence" value="ECO:0007669"/>
    <property type="project" value="InterPro"/>
</dbReference>
<dbReference type="InterPro" id="IPR000089">
    <property type="entry name" value="Biotin_lipoyl"/>
</dbReference>
<comment type="function">
    <text evidence="8">This protein is a component of the acetyl coenzyme A carboxylase complex; first, biotin carboxylase catalyzes the carboxylation of the carrier protein and then the transcarboxylase transfers the carboxyl group to form malonyl-CoA.</text>
</comment>
<dbReference type="NCBIfam" id="TIGR00531">
    <property type="entry name" value="BCCP"/>
    <property type="match status" value="1"/>
</dbReference>
<evidence type="ECO:0000259" key="9">
    <source>
        <dbReference type="PROSITE" id="PS50968"/>
    </source>
</evidence>
<evidence type="ECO:0000256" key="3">
    <source>
        <dbReference type="ARBA" id="ARBA00022516"/>
    </source>
</evidence>
<organism evidence="10 11">
    <name type="scientific">Pseudobacillus wudalianchiensis</name>
    <dbReference type="NCBI Taxonomy" id="1743143"/>
    <lineage>
        <taxon>Bacteria</taxon>
        <taxon>Bacillati</taxon>
        <taxon>Bacillota</taxon>
        <taxon>Bacilli</taxon>
        <taxon>Bacillales</taxon>
        <taxon>Bacillaceae</taxon>
        <taxon>Pseudobacillus</taxon>
    </lineage>
</organism>
<feature type="domain" description="Lipoyl-binding" evidence="9">
    <location>
        <begin position="81"/>
        <end position="157"/>
    </location>
</feature>
<keyword evidence="3 8" id="KW-0444">Lipid biosynthesis</keyword>
<dbReference type="InterPro" id="IPR050709">
    <property type="entry name" value="Biotin_Carboxyl_Carrier/Decarb"/>
</dbReference>